<evidence type="ECO:0000313" key="2">
    <source>
        <dbReference type="Proteomes" id="UP001652623"/>
    </source>
</evidence>
<dbReference type="InterPro" id="IPR025314">
    <property type="entry name" value="DUF4219"/>
</dbReference>
<dbReference type="Pfam" id="PF14223">
    <property type="entry name" value="Retrotran_gag_2"/>
    <property type="match status" value="1"/>
</dbReference>
<dbReference type="PANTHER" id="PTHR35317:SF31">
    <property type="entry name" value="DUF4219 DOMAIN-CONTAINING PROTEIN"/>
    <property type="match status" value="1"/>
</dbReference>
<accession>A0ABM3ZY23</accession>
<evidence type="ECO:0000259" key="1">
    <source>
        <dbReference type="Pfam" id="PF13961"/>
    </source>
</evidence>
<protein>
    <submittedName>
        <fullName evidence="3">Uncharacterized protein LOC132800216</fullName>
    </submittedName>
</protein>
<evidence type="ECO:0000313" key="3">
    <source>
        <dbReference type="RefSeq" id="XP_060669382.1"/>
    </source>
</evidence>
<gene>
    <name evidence="3" type="primary">LOC132800216</name>
</gene>
<name>A0ABM3ZY23_ZIZJJ</name>
<sequence length="125" mass="14667">MASSHFSTASPPMFDGNNYPVWAIKMRSYLQAYDLWELVEVDYEMLEHETVKEFSNKLMKIVNQIRLHGEFLPDQRIVEKILICFPEKYEAKISTLEETRDLTQLTVAELINALQATEQRRSLQL</sequence>
<dbReference type="GeneID" id="132800216"/>
<feature type="domain" description="DUF4219" evidence="1">
    <location>
        <begin position="14"/>
        <end position="40"/>
    </location>
</feature>
<proteinExistence type="predicted"/>
<keyword evidence="2" id="KW-1185">Reference proteome</keyword>
<dbReference type="PANTHER" id="PTHR35317">
    <property type="entry name" value="OS04G0629600 PROTEIN"/>
    <property type="match status" value="1"/>
</dbReference>
<dbReference type="Proteomes" id="UP001652623">
    <property type="component" value="Chromosome 1"/>
</dbReference>
<dbReference type="RefSeq" id="XP_060669382.1">
    <property type="nucleotide sequence ID" value="XM_060813399.1"/>
</dbReference>
<organism evidence="2 3">
    <name type="scientific">Ziziphus jujuba</name>
    <name type="common">Chinese jujube</name>
    <name type="synonym">Ziziphus sativa</name>
    <dbReference type="NCBI Taxonomy" id="326968"/>
    <lineage>
        <taxon>Eukaryota</taxon>
        <taxon>Viridiplantae</taxon>
        <taxon>Streptophyta</taxon>
        <taxon>Embryophyta</taxon>
        <taxon>Tracheophyta</taxon>
        <taxon>Spermatophyta</taxon>
        <taxon>Magnoliopsida</taxon>
        <taxon>eudicotyledons</taxon>
        <taxon>Gunneridae</taxon>
        <taxon>Pentapetalae</taxon>
        <taxon>rosids</taxon>
        <taxon>fabids</taxon>
        <taxon>Rosales</taxon>
        <taxon>Rhamnaceae</taxon>
        <taxon>Paliureae</taxon>
        <taxon>Ziziphus</taxon>
    </lineage>
</organism>
<reference evidence="3" key="2">
    <citation type="submission" date="2025-08" db="UniProtKB">
        <authorList>
            <consortium name="RefSeq"/>
        </authorList>
    </citation>
    <scope>IDENTIFICATION</scope>
    <source>
        <tissue evidence="3">Seedling</tissue>
    </source>
</reference>
<dbReference type="Pfam" id="PF13961">
    <property type="entry name" value="DUF4219"/>
    <property type="match status" value="1"/>
</dbReference>
<reference evidence="2" key="1">
    <citation type="submission" date="2025-05" db="UniProtKB">
        <authorList>
            <consortium name="RefSeq"/>
        </authorList>
    </citation>
    <scope>NUCLEOTIDE SEQUENCE [LARGE SCALE GENOMIC DNA]</scope>
</reference>